<dbReference type="GO" id="GO:0008360">
    <property type="term" value="P:regulation of cell shape"/>
    <property type="evidence" value="ECO:0007669"/>
    <property type="project" value="UniProtKB-KW"/>
</dbReference>
<evidence type="ECO:0000256" key="4">
    <source>
        <dbReference type="ARBA" id="ARBA00032089"/>
    </source>
</evidence>
<dbReference type="PANTHER" id="PTHR34138">
    <property type="entry name" value="CELL SHAPE-DETERMINING PROTEIN MREC"/>
    <property type="match status" value="1"/>
</dbReference>
<evidence type="ECO:0000313" key="7">
    <source>
        <dbReference type="EMBL" id="PIT87857.1"/>
    </source>
</evidence>
<dbReference type="InterPro" id="IPR007221">
    <property type="entry name" value="MreC"/>
</dbReference>
<dbReference type="EMBL" id="PFBX01000005">
    <property type="protein sequence ID" value="PIT87857.1"/>
    <property type="molecule type" value="Genomic_DNA"/>
</dbReference>
<dbReference type="Gene3D" id="2.40.10.350">
    <property type="entry name" value="Rod shape-determining protein MreC, domain 2"/>
    <property type="match status" value="1"/>
</dbReference>
<keyword evidence="5" id="KW-0175">Coiled coil</keyword>
<accession>A0A2M6W4Y3</accession>
<dbReference type="AlphaFoldDB" id="A0A2M6W4Y3"/>
<organism evidence="7 8">
    <name type="scientific">Candidatus Magasanikbacteria bacterium CG10_big_fil_rev_8_21_14_0_10_40_10</name>
    <dbReference type="NCBI Taxonomy" id="1974648"/>
    <lineage>
        <taxon>Bacteria</taxon>
        <taxon>Candidatus Magasanikiibacteriota</taxon>
    </lineage>
</organism>
<evidence type="ECO:0000259" key="6">
    <source>
        <dbReference type="Pfam" id="PF04085"/>
    </source>
</evidence>
<dbReference type="InterPro" id="IPR042177">
    <property type="entry name" value="Cell/Rod_1"/>
</dbReference>
<feature type="coiled-coil region" evidence="5">
    <location>
        <begin position="66"/>
        <end position="100"/>
    </location>
</feature>
<dbReference type="Pfam" id="PF04085">
    <property type="entry name" value="MreC"/>
    <property type="match status" value="1"/>
</dbReference>
<dbReference type="Gene3D" id="2.40.10.340">
    <property type="entry name" value="Rod shape-determining protein MreC, domain 1"/>
    <property type="match status" value="1"/>
</dbReference>
<protein>
    <recommendedName>
        <fullName evidence="2">Cell shape-determining protein MreC</fullName>
    </recommendedName>
    <alternativeName>
        <fullName evidence="4">Cell shape protein MreC</fullName>
    </alternativeName>
</protein>
<keyword evidence="3" id="KW-0133">Cell shape</keyword>
<dbReference type="InterPro" id="IPR055342">
    <property type="entry name" value="MreC_beta-barrel_core"/>
</dbReference>
<dbReference type="InterPro" id="IPR042175">
    <property type="entry name" value="Cell/Rod_MreC_2"/>
</dbReference>
<proteinExistence type="inferred from homology"/>
<feature type="domain" description="Rod shape-determining protein MreC beta-barrel core" evidence="6">
    <location>
        <begin position="116"/>
        <end position="263"/>
    </location>
</feature>
<gene>
    <name evidence="7" type="ORF">COU31_00810</name>
</gene>
<dbReference type="Proteomes" id="UP000231183">
    <property type="component" value="Unassembled WGS sequence"/>
</dbReference>
<sequence>MTLISGKKKLLVLGVIILLIFFHYAGLIKWLEKPLQTAILRATSPVYKLGTKWQAYIEKNKDQQTLSQIQAQNLSQNIQLQALKAQNEVLTDENEQLKKLANFSQTNKYKIISAKVVGKNINNTEKTVIISTPDVSQLKSGLAVVVENGILIGKIDKLTADGAFVRLINDNQSKIAAIILNKDRSTGIVEGGFGLSVHMTLIPRNEVIVVGEQVVSSGLEPQIPRGLLIGNIAIFENEAFAPFAQAVVVPSVDLDKITMVGVLIP</sequence>
<dbReference type="PIRSF" id="PIRSF038471">
    <property type="entry name" value="MreC"/>
    <property type="match status" value="1"/>
</dbReference>
<comment type="similarity">
    <text evidence="1">Belongs to the MreC family.</text>
</comment>
<evidence type="ECO:0000256" key="5">
    <source>
        <dbReference type="SAM" id="Coils"/>
    </source>
</evidence>
<evidence type="ECO:0000256" key="1">
    <source>
        <dbReference type="ARBA" id="ARBA00009369"/>
    </source>
</evidence>
<evidence type="ECO:0000256" key="3">
    <source>
        <dbReference type="ARBA" id="ARBA00022960"/>
    </source>
</evidence>
<reference evidence="8" key="1">
    <citation type="submission" date="2017-09" db="EMBL/GenBank/DDBJ databases">
        <title>Depth-based differentiation of microbial function through sediment-hosted aquifers and enrichment of novel symbionts in the deep terrestrial subsurface.</title>
        <authorList>
            <person name="Probst A.J."/>
            <person name="Ladd B."/>
            <person name="Jarett J.K."/>
            <person name="Geller-Mcgrath D.E."/>
            <person name="Sieber C.M.K."/>
            <person name="Emerson J.B."/>
            <person name="Anantharaman K."/>
            <person name="Thomas B.C."/>
            <person name="Malmstrom R."/>
            <person name="Stieglmeier M."/>
            <person name="Klingl A."/>
            <person name="Woyke T."/>
            <person name="Ryan C.M."/>
            <person name="Banfield J.F."/>
        </authorList>
    </citation>
    <scope>NUCLEOTIDE SEQUENCE [LARGE SCALE GENOMIC DNA]</scope>
</reference>
<dbReference type="PANTHER" id="PTHR34138:SF1">
    <property type="entry name" value="CELL SHAPE-DETERMINING PROTEIN MREC"/>
    <property type="match status" value="1"/>
</dbReference>
<evidence type="ECO:0000256" key="2">
    <source>
        <dbReference type="ARBA" id="ARBA00013855"/>
    </source>
</evidence>
<dbReference type="GO" id="GO:0005886">
    <property type="term" value="C:plasma membrane"/>
    <property type="evidence" value="ECO:0007669"/>
    <property type="project" value="TreeGrafter"/>
</dbReference>
<evidence type="ECO:0000313" key="8">
    <source>
        <dbReference type="Proteomes" id="UP000231183"/>
    </source>
</evidence>
<name>A0A2M6W4Y3_9BACT</name>
<comment type="caution">
    <text evidence="7">The sequence shown here is derived from an EMBL/GenBank/DDBJ whole genome shotgun (WGS) entry which is preliminary data.</text>
</comment>